<evidence type="ECO:0000256" key="6">
    <source>
        <dbReference type="SAM" id="Phobius"/>
    </source>
</evidence>
<sequence>MANPSTPPAWADRLLRWLCPPYLVEELLGDLHEQFADQVDEIGEHKARQRYVVEVLTFIRPYFLTRQAAHFINNTNDTLKTGNQLHTSAVRPLRNATYGDYPRPFLLHPSMLRNYLKIAFRNLWKSKGYAAINVVGLSVAFFVSVFLFLTAYFQLSFDSFHEDGDRIFQTYLFSNDPEKASRSSGMPLPLTPAIKADFPEVEAVSRLMNGSNVVTYKGKSLDKQVMLTDPDFLKIFSFPMRKGNRATALNDRSNIVISENMAKAVFGTEDPIGKRVQLGLDENRKDYVVTGVLGDFPDNSSIKYDAFIQIANSGNYQSDKDKWDAMSHIVYLKLSPQVDQATFENQLKPFAKKYFAGNFDGLKKKGAKPDERGDLFAIRLQKLANVHFDTEISGRSGTPVALVYALCGIASFILLIACINFINLSIARSFSRAKEVGVRKSLGALKNQLFVQIWGEAAIICFVGFVVGMVLAYLLLPTFNTTFQGKLTLDYILQPDKLAIILGLFVLVTLVAGGYPAWQMAKFNAVEVLKGKVTIKSPGLLRNSLIVTQFTLSSLLICCTIIALQQVDHMRKQPLGFQKEQVISIPVGNKVNGQQALKRMRNLLASDPMVVAITGSGVNLGLGKDRSTSRSVMGFTYKEREVSTDWLHIDYDYLKTLNINLLAGREFNPAYPSDTSARVIITESMAKMIGEKDPVGKFFQTDTAGARYQIIGMVPDFHLYSTTNEKKPITMFLSFNDNINYIFVRVAPQSLAGSMDKLKGVWKEVAPQSEFTGTFVDENTDAWYKSEERLSKIFSLASGIAILLSCLGLFAVALMVIEQRTKEIGVRKVLGASIPSIVIILSQDFVKLVVLAIALATPLAWFFMQKWLDGYAYRIEISVWIFILVGLAAILIALATVSFHSIKAALMNPVKSLRSE</sequence>
<feature type="domain" description="MacB-like periplasmic core" evidence="8">
    <location>
        <begin position="134"/>
        <end position="348"/>
    </location>
</feature>
<evidence type="ECO:0000256" key="4">
    <source>
        <dbReference type="ARBA" id="ARBA00022989"/>
    </source>
</evidence>
<evidence type="ECO:0000256" key="3">
    <source>
        <dbReference type="ARBA" id="ARBA00022692"/>
    </source>
</evidence>
<dbReference type="PANTHER" id="PTHR30572:SF18">
    <property type="entry name" value="ABC-TYPE MACROLIDE FAMILY EXPORT SYSTEM PERMEASE COMPONENT 2"/>
    <property type="match status" value="1"/>
</dbReference>
<organism evidence="9 10">
    <name type="scientific">Spirosoma endophyticum</name>
    <dbReference type="NCBI Taxonomy" id="662367"/>
    <lineage>
        <taxon>Bacteria</taxon>
        <taxon>Pseudomonadati</taxon>
        <taxon>Bacteroidota</taxon>
        <taxon>Cytophagia</taxon>
        <taxon>Cytophagales</taxon>
        <taxon>Cytophagaceae</taxon>
        <taxon>Spirosoma</taxon>
    </lineage>
</organism>
<dbReference type="InterPro" id="IPR047699">
    <property type="entry name" value="Permease_put_prefix"/>
</dbReference>
<dbReference type="GO" id="GO:0022857">
    <property type="term" value="F:transmembrane transporter activity"/>
    <property type="evidence" value="ECO:0007669"/>
    <property type="project" value="TreeGrafter"/>
</dbReference>
<name>A0A1I1LVX8_9BACT</name>
<feature type="transmembrane region" description="Helical" evidence="6">
    <location>
        <begin position="829"/>
        <end position="857"/>
    </location>
</feature>
<dbReference type="PANTHER" id="PTHR30572">
    <property type="entry name" value="MEMBRANE COMPONENT OF TRANSPORTER-RELATED"/>
    <property type="match status" value="1"/>
</dbReference>
<dbReference type="InterPro" id="IPR003838">
    <property type="entry name" value="ABC3_permease_C"/>
</dbReference>
<proteinExistence type="predicted"/>
<feature type="domain" description="ABC3 transporter permease C-terminal" evidence="7">
    <location>
        <begin position="796"/>
        <end position="908"/>
    </location>
</feature>
<evidence type="ECO:0000256" key="2">
    <source>
        <dbReference type="ARBA" id="ARBA00022475"/>
    </source>
</evidence>
<dbReference type="InterPro" id="IPR025857">
    <property type="entry name" value="MacB_PCD"/>
</dbReference>
<accession>A0A1I1LVX8</accession>
<gene>
    <name evidence="9" type="ORF">SAMN05216167_102270</name>
</gene>
<feature type="transmembrane region" description="Helical" evidence="6">
    <location>
        <begin position="793"/>
        <end position="817"/>
    </location>
</feature>
<feature type="transmembrane region" description="Helical" evidence="6">
    <location>
        <begin position="877"/>
        <end position="899"/>
    </location>
</feature>
<feature type="transmembrane region" description="Helical" evidence="6">
    <location>
        <begin position="449"/>
        <end position="476"/>
    </location>
</feature>
<dbReference type="NCBIfam" id="NF038404">
    <property type="entry name" value="perm_prefix_2"/>
    <property type="match status" value="1"/>
</dbReference>
<dbReference type="STRING" id="662367.SAMN05216167_102270"/>
<feature type="transmembrane region" description="Helical" evidence="6">
    <location>
        <begin position="498"/>
        <end position="518"/>
    </location>
</feature>
<dbReference type="Pfam" id="PF02687">
    <property type="entry name" value="FtsX"/>
    <property type="match status" value="2"/>
</dbReference>
<dbReference type="RefSeq" id="WP_218160522.1">
    <property type="nucleotide sequence ID" value="NZ_FOLQ01000002.1"/>
</dbReference>
<feature type="domain" description="ABC3 transporter permease C-terminal" evidence="7">
    <location>
        <begin position="409"/>
        <end position="524"/>
    </location>
</feature>
<keyword evidence="5 6" id="KW-0472">Membrane</keyword>
<evidence type="ECO:0000256" key="5">
    <source>
        <dbReference type="ARBA" id="ARBA00023136"/>
    </source>
</evidence>
<keyword evidence="3 6" id="KW-0812">Transmembrane</keyword>
<dbReference type="InterPro" id="IPR050250">
    <property type="entry name" value="Macrolide_Exporter_MacB"/>
</dbReference>
<keyword evidence="10" id="KW-1185">Reference proteome</keyword>
<keyword evidence="4 6" id="KW-1133">Transmembrane helix</keyword>
<feature type="transmembrane region" description="Helical" evidence="6">
    <location>
        <begin position="130"/>
        <end position="153"/>
    </location>
</feature>
<evidence type="ECO:0000313" key="9">
    <source>
        <dbReference type="EMBL" id="SFC73640.1"/>
    </source>
</evidence>
<dbReference type="GO" id="GO:0005886">
    <property type="term" value="C:plasma membrane"/>
    <property type="evidence" value="ECO:0007669"/>
    <property type="project" value="UniProtKB-SubCell"/>
</dbReference>
<reference evidence="9 10" key="1">
    <citation type="submission" date="2016-10" db="EMBL/GenBank/DDBJ databases">
        <authorList>
            <person name="de Groot N.N."/>
        </authorList>
    </citation>
    <scope>NUCLEOTIDE SEQUENCE [LARGE SCALE GENOMIC DNA]</scope>
    <source>
        <strain evidence="9 10">DSM 26130</strain>
    </source>
</reference>
<evidence type="ECO:0000259" key="7">
    <source>
        <dbReference type="Pfam" id="PF02687"/>
    </source>
</evidence>
<keyword evidence="2" id="KW-1003">Cell membrane</keyword>
<evidence type="ECO:0000313" key="10">
    <source>
        <dbReference type="Proteomes" id="UP000198598"/>
    </source>
</evidence>
<dbReference type="AlphaFoldDB" id="A0A1I1LVX8"/>
<dbReference type="Pfam" id="PF12704">
    <property type="entry name" value="MacB_PCD"/>
    <property type="match status" value="2"/>
</dbReference>
<protein>
    <submittedName>
        <fullName evidence="9">ABC-type transport system, involved in lipoprotein release, permease component</fullName>
    </submittedName>
</protein>
<dbReference type="Proteomes" id="UP000198598">
    <property type="component" value="Unassembled WGS sequence"/>
</dbReference>
<comment type="subcellular location">
    <subcellularLocation>
        <location evidence="1">Cell membrane</location>
        <topology evidence="1">Multi-pass membrane protein</topology>
    </subcellularLocation>
</comment>
<keyword evidence="9" id="KW-0449">Lipoprotein</keyword>
<evidence type="ECO:0000256" key="1">
    <source>
        <dbReference type="ARBA" id="ARBA00004651"/>
    </source>
</evidence>
<feature type="transmembrane region" description="Helical" evidence="6">
    <location>
        <begin position="539"/>
        <end position="564"/>
    </location>
</feature>
<evidence type="ECO:0000259" key="8">
    <source>
        <dbReference type="Pfam" id="PF12704"/>
    </source>
</evidence>
<dbReference type="EMBL" id="FOLQ01000002">
    <property type="protein sequence ID" value="SFC73640.1"/>
    <property type="molecule type" value="Genomic_DNA"/>
</dbReference>
<feature type="domain" description="MacB-like periplasmic core" evidence="8">
    <location>
        <begin position="636"/>
        <end position="750"/>
    </location>
</feature>
<feature type="transmembrane region" description="Helical" evidence="6">
    <location>
        <begin position="401"/>
        <end position="422"/>
    </location>
</feature>